<keyword evidence="1" id="KW-0677">Repeat</keyword>
<evidence type="ECO:0000313" key="4">
    <source>
        <dbReference type="Proteomes" id="UP000189670"/>
    </source>
</evidence>
<dbReference type="Proteomes" id="UP000189670">
    <property type="component" value="Unassembled WGS sequence"/>
</dbReference>
<dbReference type="InterPro" id="IPR051191">
    <property type="entry name" value="DCAF12"/>
</dbReference>
<dbReference type="AlphaFoldDB" id="A0A1V1P0Z7"/>
<evidence type="ECO:0000313" key="3">
    <source>
        <dbReference type="EMBL" id="ETR68436.1"/>
    </source>
</evidence>
<dbReference type="GO" id="GO:0080008">
    <property type="term" value="C:Cul4-RING E3 ubiquitin ligase complex"/>
    <property type="evidence" value="ECO:0007669"/>
    <property type="project" value="TreeGrafter"/>
</dbReference>
<feature type="domain" description="DUF4062" evidence="2">
    <location>
        <begin position="18"/>
        <end position="104"/>
    </location>
</feature>
<proteinExistence type="predicted"/>
<protein>
    <recommendedName>
        <fullName evidence="2">DUF4062 domain-containing protein</fullName>
    </recommendedName>
</protein>
<dbReference type="InterPro" id="IPR025139">
    <property type="entry name" value="DUF4062"/>
</dbReference>
<accession>A0A1V1P0Z7</accession>
<dbReference type="EMBL" id="ATBP01000954">
    <property type="protein sequence ID" value="ETR68436.1"/>
    <property type="molecule type" value="Genomic_DNA"/>
</dbReference>
<organism evidence="3 4">
    <name type="scientific">Candidatus Magnetoglobus multicellularis str. Araruama</name>
    <dbReference type="NCBI Taxonomy" id="890399"/>
    <lineage>
        <taxon>Bacteria</taxon>
        <taxon>Pseudomonadati</taxon>
        <taxon>Thermodesulfobacteriota</taxon>
        <taxon>Desulfobacteria</taxon>
        <taxon>Desulfobacterales</taxon>
        <taxon>Desulfobacteraceae</taxon>
        <taxon>Candidatus Magnetoglobus</taxon>
    </lineage>
</organism>
<gene>
    <name evidence="3" type="ORF">OMM_10527</name>
</gene>
<reference evidence="4" key="1">
    <citation type="submission" date="2012-11" db="EMBL/GenBank/DDBJ databases">
        <authorList>
            <person name="Lucero-Rivera Y.E."/>
            <person name="Tovar-Ramirez D."/>
        </authorList>
    </citation>
    <scope>NUCLEOTIDE SEQUENCE [LARGE SCALE GENOMIC DNA]</scope>
    <source>
        <strain evidence="4">Araruama</strain>
    </source>
</reference>
<dbReference type="Pfam" id="PF13271">
    <property type="entry name" value="DUF4062"/>
    <property type="match status" value="1"/>
</dbReference>
<name>A0A1V1P0Z7_9BACT</name>
<dbReference type="PANTHER" id="PTHR19860">
    <property type="entry name" value="DDB1- AND CUL4-ASSOCIATED FACTOR 12-RELATED"/>
    <property type="match status" value="1"/>
</dbReference>
<comment type="caution">
    <text evidence="3">The sequence shown here is derived from an EMBL/GenBank/DDBJ whole genome shotgun (WGS) entry which is preliminary data.</text>
</comment>
<evidence type="ECO:0000259" key="2">
    <source>
        <dbReference type="Pfam" id="PF13271"/>
    </source>
</evidence>
<sequence length="153" mass="18176">MTIGFVDNNINNQKREIRIFISSTFRDMANERDWLVKFVFPVLQKKCRERGVELSWVDLRWGVTEEQAENGHVLSICFTEIEKCSPYFIGILGQRYGYVPENISEELITKEPWLLDYLDRSITELEILKGVFYNSNERKAPFLFSRSFIYRKC</sequence>
<dbReference type="PANTHER" id="PTHR19860:SF40">
    <property type="entry name" value="WD40 REPEAT-CONTAINING PROTEIN"/>
    <property type="match status" value="1"/>
</dbReference>
<evidence type="ECO:0000256" key="1">
    <source>
        <dbReference type="ARBA" id="ARBA00022737"/>
    </source>
</evidence>